<dbReference type="GO" id="GO:0004721">
    <property type="term" value="F:phosphoprotein phosphatase activity"/>
    <property type="evidence" value="ECO:0007669"/>
    <property type="project" value="InterPro"/>
</dbReference>
<dbReference type="Gene3D" id="3.30.450.20">
    <property type="entry name" value="PAS domain"/>
    <property type="match status" value="1"/>
</dbReference>
<keyword evidence="13" id="KW-0067">ATP-binding</keyword>
<dbReference type="FunFam" id="1.10.287.130:FF:000008">
    <property type="entry name" value="Two-component sensor histidine kinase"/>
    <property type="match status" value="1"/>
</dbReference>
<dbReference type="CDD" id="cd00082">
    <property type="entry name" value="HisKA"/>
    <property type="match status" value="1"/>
</dbReference>
<evidence type="ECO:0000256" key="7">
    <source>
        <dbReference type="ARBA" id="ARBA00022553"/>
    </source>
</evidence>
<evidence type="ECO:0000256" key="8">
    <source>
        <dbReference type="ARBA" id="ARBA00022592"/>
    </source>
</evidence>
<evidence type="ECO:0000256" key="12">
    <source>
        <dbReference type="ARBA" id="ARBA00022777"/>
    </source>
</evidence>
<dbReference type="SUPFAM" id="SSF47384">
    <property type="entry name" value="Homodimeric domain of signal transducing histidine kinase"/>
    <property type="match status" value="1"/>
</dbReference>
<evidence type="ECO:0000256" key="5">
    <source>
        <dbReference type="ARBA" id="ARBA00022448"/>
    </source>
</evidence>
<dbReference type="SUPFAM" id="SSF55874">
    <property type="entry name" value="ATPase domain of HSP90 chaperone/DNA topoisomerase II/histidine kinase"/>
    <property type="match status" value="1"/>
</dbReference>
<dbReference type="SMART" id="SM00387">
    <property type="entry name" value="HATPase_c"/>
    <property type="match status" value="1"/>
</dbReference>
<dbReference type="Pfam" id="PF00512">
    <property type="entry name" value="HisKA"/>
    <property type="match status" value="1"/>
</dbReference>
<evidence type="ECO:0000256" key="14">
    <source>
        <dbReference type="ARBA" id="ARBA00022989"/>
    </source>
</evidence>
<dbReference type="InterPro" id="IPR005467">
    <property type="entry name" value="His_kinase_dom"/>
</dbReference>
<keyword evidence="10 18" id="KW-0812">Transmembrane</keyword>
<dbReference type="SMART" id="SM00388">
    <property type="entry name" value="HisKA"/>
    <property type="match status" value="1"/>
</dbReference>
<dbReference type="Pfam" id="PF02518">
    <property type="entry name" value="HATPase_c"/>
    <property type="match status" value="1"/>
</dbReference>
<dbReference type="InterPro" id="IPR014310">
    <property type="entry name" value="Sig_transdc_His_kinase_PhoR"/>
</dbReference>
<dbReference type="Gene3D" id="3.30.565.10">
    <property type="entry name" value="Histidine kinase-like ATPase, C-terminal domain"/>
    <property type="match status" value="1"/>
</dbReference>
<keyword evidence="7" id="KW-0597">Phosphoprotein</keyword>
<evidence type="ECO:0000256" key="6">
    <source>
        <dbReference type="ARBA" id="ARBA00022475"/>
    </source>
</evidence>
<dbReference type="InterPro" id="IPR050351">
    <property type="entry name" value="BphY/WalK/GraS-like"/>
</dbReference>
<sequence length="483" mass="55271">MPHHASRVRGVASLEIRFSRLLVLTSQLAMKYHWNFAFVLWKNVFFREIVLVLLGAMVVFSLGFWFGKALESLYVVTLAYLGWHLFQLHKLRTWLYDPKVSSSPKFMGVWREVLNDIEVQLHLSDGQAGRKRKPKLDWIVKRFNKSISALPDAAILFGPNDEIEWWNLAADELFGLRKDRDKGKPITHLIHHPAFVRQLREEKIWRKPLEISSPVDTDIWLMIVVVPAGKSRRLLQARDSTRLHRLEQVRRDFVANVSHELRTPLTVINGYVETLLDHDDTKSFSWYPVLSKIHQQAGRMGKIVEDLLLLSRLEIGTEQPRQEHVSVATLLESIREDALVLSSRARHRITITADPELGIMGNAWELRSAFSNLVFNAIRYTAAEGEIIVRWYGDDKGGHLLVHDTGIGIEPQHLPRITERFYRVDTGRSRETGGTGLGLTIVKHVLIQHGAKLSVESTPGQGSVFGCHFPPVRLFRDNDPNSL</sequence>
<dbReference type="InterPro" id="IPR003594">
    <property type="entry name" value="HATPase_dom"/>
</dbReference>
<protein>
    <recommendedName>
        <fullName evidence="4">Phosphate regulon sensor protein PhoR</fullName>
        <ecNumber evidence="3">2.7.13.3</ecNumber>
    </recommendedName>
</protein>
<keyword evidence="11" id="KW-0547">Nucleotide-binding</keyword>
<dbReference type="InterPro" id="IPR003661">
    <property type="entry name" value="HisK_dim/P_dom"/>
</dbReference>
<dbReference type="EC" id="2.7.13.3" evidence="3"/>
<dbReference type="GO" id="GO:0005524">
    <property type="term" value="F:ATP binding"/>
    <property type="evidence" value="ECO:0007669"/>
    <property type="project" value="UniProtKB-KW"/>
</dbReference>
<evidence type="ECO:0000259" key="19">
    <source>
        <dbReference type="PROSITE" id="PS50109"/>
    </source>
</evidence>
<dbReference type="GO" id="GO:0006817">
    <property type="term" value="P:phosphate ion transport"/>
    <property type="evidence" value="ECO:0007669"/>
    <property type="project" value="UniProtKB-KW"/>
</dbReference>
<keyword evidence="5" id="KW-0813">Transport</keyword>
<dbReference type="InterPro" id="IPR036890">
    <property type="entry name" value="HATPase_C_sf"/>
</dbReference>
<evidence type="ECO:0000256" key="3">
    <source>
        <dbReference type="ARBA" id="ARBA00012438"/>
    </source>
</evidence>
<dbReference type="PANTHER" id="PTHR45453:SF1">
    <property type="entry name" value="PHOSPHATE REGULON SENSOR PROTEIN PHOR"/>
    <property type="match status" value="1"/>
</dbReference>
<dbReference type="InterPro" id="IPR036097">
    <property type="entry name" value="HisK_dim/P_sf"/>
</dbReference>
<evidence type="ECO:0000313" key="20">
    <source>
        <dbReference type="EMBL" id="VFK62805.1"/>
    </source>
</evidence>
<evidence type="ECO:0000256" key="11">
    <source>
        <dbReference type="ARBA" id="ARBA00022741"/>
    </source>
</evidence>
<comment type="catalytic activity">
    <reaction evidence="1">
        <text>ATP + protein L-histidine = ADP + protein N-phospho-L-histidine.</text>
        <dbReference type="EC" id="2.7.13.3"/>
    </reaction>
</comment>
<dbReference type="FunFam" id="3.30.565.10:FF:000032">
    <property type="entry name" value="Phosphate regulon sensor histidine kinase PhoR"/>
    <property type="match status" value="1"/>
</dbReference>
<evidence type="ECO:0000256" key="10">
    <source>
        <dbReference type="ARBA" id="ARBA00022692"/>
    </source>
</evidence>
<evidence type="ECO:0000256" key="2">
    <source>
        <dbReference type="ARBA" id="ARBA00004236"/>
    </source>
</evidence>
<dbReference type="GO" id="GO:0016036">
    <property type="term" value="P:cellular response to phosphate starvation"/>
    <property type="evidence" value="ECO:0007669"/>
    <property type="project" value="TreeGrafter"/>
</dbReference>
<accession>A0A451A9W2</accession>
<dbReference type="CDD" id="cd00130">
    <property type="entry name" value="PAS"/>
    <property type="match status" value="1"/>
</dbReference>
<dbReference type="InterPro" id="IPR000014">
    <property type="entry name" value="PAS"/>
</dbReference>
<dbReference type="EMBL" id="CAADFX010000187">
    <property type="protein sequence ID" value="VFK62805.1"/>
    <property type="molecule type" value="Genomic_DNA"/>
</dbReference>
<name>A0A451A9W2_9GAMM</name>
<dbReference type="SMART" id="SM00091">
    <property type="entry name" value="PAS"/>
    <property type="match status" value="1"/>
</dbReference>
<dbReference type="PROSITE" id="PS50109">
    <property type="entry name" value="HIS_KIN"/>
    <property type="match status" value="1"/>
</dbReference>
<dbReference type="InterPro" id="IPR021766">
    <property type="entry name" value="PhoR_N"/>
</dbReference>
<keyword evidence="15" id="KW-0902">Two-component regulatory system</keyword>
<evidence type="ECO:0000256" key="13">
    <source>
        <dbReference type="ARBA" id="ARBA00022840"/>
    </source>
</evidence>
<dbReference type="Pfam" id="PF00989">
    <property type="entry name" value="PAS"/>
    <property type="match status" value="1"/>
</dbReference>
<keyword evidence="12 20" id="KW-0418">Kinase</keyword>
<dbReference type="PANTHER" id="PTHR45453">
    <property type="entry name" value="PHOSPHATE REGULON SENSOR PROTEIN PHOR"/>
    <property type="match status" value="1"/>
</dbReference>
<dbReference type="GO" id="GO:0000155">
    <property type="term" value="F:phosphorelay sensor kinase activity"/>
    <property type="evidence" value="ECO:0007669"/>
    <property type="project" value="InterPro"/>
</dbReference>
<dbReference type="InterPro" id="IPR035965">
    <property type="entry name" value="PAS-like_dom_sf"/>
</dbReference>
<evidence type="ECO:0000256" key="18">
    <source>
        <dbReference type="SAM" id="Phobius"/>
    </source>
</evidence>
<dbReference type="GO" id="GO:0005886">
    <property type="term" value="C:plasma membrane"/>
    <property type="evidence" value="ECO:0007669"/>
    <property type="project" value="UniProtKB-SubCell"/>
</dbReference>
<keyword evidence="9" id="KW-0808">Transferase</keyword>
<feature type="transmembrane region" description="Helical" evidence="18">
    <location>
        <begin position="44"/>
        <end position="66"/>
    </location>
</feature>
<dbReference type="GO" id="GO:0006355">
    <property type="term" value="P:regulation of DNA-templated transcription"/>
    <property type="evidence" value="ECO:0007669"/>
    <property type="project" value="InterPro"/>
</dbReference>
<evidence type="ECO:0000256" key="1">
    <source>
        <dbReference type="ARBA" id="ARBA00000085"/>
    </source>
</evidence>
<keyword evidence="8" id="KW-0592">Phosphate transport</keyword>
<keyword evidence="14 18" id="KW-1133">Transmembrane helix</keyword>
<evidence type="ECO:0000256" key="15">
    <source>
        <dbReference type="ARBA" id="ARBA00023012"/>
    </source>
</evidence>
<gene>
    <name evidence="20" type="ORF">BECKTUN1418D_GA0071000_11875</name>
</gene>
<dbReference type="NCBIfam" id="TIGR02966">
    <property type="entry name" value="phoR_proteo"/>
    <property type="match status" value="1"/>
</dbReference>
<keyword evidence="6" id="KW-1003">Cell membrane</keyword>
<evidence type="ECO:0000256" key="17">
    <source>
        <dbReference type="ARBA" id="ARBA00025207"/>
    </source>
</evidence>
<keyword evidence="16 18" id="KW-0472">Membrane</keyword>
<reference evidence="20" key="1">
    <citation type="submission" date="2019-02" db="EMBL/GenBank/DDBJ databases">
        <authorList>
            <person name="Gruber-Vodicka R. H."/>
            <person name="Seah K. B. B."/>
        </authorList>
    </citation>
    <scope>NUCLEOTIDE SEQUENCE</scope>
    <source>
        <strain evidence="20">BECK_BY1</strain>
    </source>
</reference>
<comment type="function">
    <text evidence="17">Member of the two-component regulatory system PhoR/PhoB involved in the phosphate regulon genes expression. PhoR may function as a membrane-associated protein kinase that phosphorylates PhoB in response to environmental signals.</text>
</comment>
<dbReference type="AlphaFoldDB" id="A0A451A9W2"/>
<organism evidence="20">
    <name type="scientific">Candidatus Kentrum sp. TUN</name>
    <dbReference type="NCBI Taxonomy" id="2126343"/>
    <lineage>
        <taxon>Bacteria</taxon>
        <taxon>Pseudomonadati</taxon>
        <taxon>Pseudomonadota</taxon>
        <taxon>Gammaproteobacteria</taxon>
        <taxon>Candidatus Kentrum</taxon>
    </lineage>
</organism>
<evidence type="ECO:0000256" key="16">
    <source>
        <dbReference type="ARBA" id="ARBA00023136"/>
    </source>
</evidence>
<evidence type="ECO:0000256" key="9">
    <source>
        <dbReference type="ARBA" id="ARBA00022679"/>
    </source>
</evidence>
<dbReference type="InterPro" id="IPR013767">
    <property type="entry name" value="PAS_fold"/>
</dbReference>
<comment type="subcellular location">
    <subcellularLocation>
        <location evidence="2">Cell membrane</location>
    </subcellularLocation>
</comment>
<dbReference type="Gene3D" id="1.10.287.130">
    <property type="match status" value="1"/>
</dbReference>
<evidence type="ECO:0000256" key="4">
    <source>
        <dbReference type="ARBA" id="ARBA00019665"/>
    </source>
</evidence>
<feature type="domain" description="Histidine kinase" evidence="19">
    <location>
        <begin position="256"/>
        <end position="473"/>
    </location>
</feature>
<dbReference type="Pfam" id="PF11808">
    <property type="entry name" value="PhoR"/>
    <property type="match status" value="1"/>
</dbReference>
<proteinExistence type="predicted"/>
<dbReference type="PRINTS" id="PR00344">
    <property type="entry name" value="BCTRLSENSOR"/>
</dbReference>
<dbReference type="SUPFAM" id="SSF55785">
    <property type="entry name" value="PYP-like sensor domain (PAS domain)"/>
    <property type="match status" value="1"/>
</dbReference>
<dbReference type="InterPro" id="IPR004358">
    <property type="entry name" value="Sig_transdc_His_kin-like_C"/>
</dbReference>